<dbReference type="EMBL" id="JAXQNO010000005">
    <property type="protein sequence ID" value="KAK4798540.1"/>
    <property type="molecule type" value="Genomic_DNA"/>
</dbReference>
<dbReference type="AlphaFoldDB" id="A0AAN7M3K0"/>
<keyword evidence="3 10" id="KW-0479">Metal-binding</keyword>
<proteinExistence type="inferred from homology"/>
<dbReference type="Gene3D" id="2.60.120.330">
    <property type="entry name" value="B-lactam Antibiotic, Isopenicillin N Synthase, Chain"/>
    <property type="match status" value="1"/>
</dbReference>
<comment type="cofactor">
    <cofactor evidence="1">
        <name>L-ascorbate</name>
        <dbReference type="ChEBI" id="CHEBI:38290"/>
    </cofactor>
</comment>
<comment type="caution">
    <text evidence="12">The sequence shown here is derived from an EMBL/GenBank/DDBJ whole genome shotgun (WGS) entry which is preliminary data.</text>
</comment>
<comment type="similarity">
    <text evidence="8">Belongs to the iron/ascorbate-dependent oxidoreductase family. GA3OX subfamily.</text>
</comment>
<evidence type="ECO:0000256" key="8">
    <source>
        <dbReference type="ARBA" id="ARBA00061560"/>
    </source>
</evidence>
<dbReference type="InterPro" id="IPR044861">
    <property type="entry name" value="IPNS-like_FE2OG_OXY"/>
</dbReference>
<evidence type="ECO:0000256" key="4">
    <source>
        <dbReference type="ARBA" id="ARBA00022964"/>
    </source>
</evidence>
<dbReference type="Pfam" id="PF14226">
    <property type="entry name" value="DIOX_N"/>
    <property type="match status" value="1"/>
</dbReference>
<evidence type="ECO:0000256" key="6">
    <source>
        <dbReference type="ARBA" id="ARBA00023004"/>
    </source>
</evidence>
<organism evidence="12 13">
    <name type="scientific">Trapa natans</name>
    <name type="common">Water chestnut</name>
    <dbReference type="NCBI Taxonomy" id="22666"/>
    <lineage>
        <taxon>Eukaryota</taxon>
        <taxon>Viridiplantae</taxon>
        <taxon>Streptophyta</taxon>
        <taxon>Embryophyta</taxon>
        <taxon>Tracheophyta</taxon>
        <taxon>Spermatophyta</taxon>
        <taxon>Magnoliopsida</taxon>
        <taxon>eudicotyledons</taxon>
        <taxon>Gunneridae</taxon>
        <taxon>Pentapetalae</taxon>
        <taxon>rosids</taxon>
        <taxon>malvids</taxon>
        <taxon>Myrtales</taxon>
        <taxon>Lythraceae</taxon>
        <taxon>Trapa</taxon>
    </lineage>
</organism>
<dbReference type="Proteomes" id="UP001346149">
    <property type="component" value="Unassembled WGS sequence"/>
</dbReference>
<dbReference type="FunFam" id="2.60.120.330:FF:000013">
    <property type="entry name" value="Gibberellin 3-beta-dioxygenase 1"/>
    <property type="match status" value="1"/>
</dbReference>
<dbReference type="Pfam" id="PF03171">
    <property type="entry name" value="2OG-FeII_Oxy"/>
    <property type="match status" value="1"/>
</dbReference>
<gene>
    <name evidence="12" type="ORF">SAY86_030866</name>
</gene>
<evidence type="ECO:0000259" key="11">
    <source>
        <dbReference type="PROSITE" id="PS51471"/>
    </source>
</evidence>
<dbReference type="InterPro" id="IPR026992">
    <property type="entry name" value="DIOX_N"/>
</dbReference>
<evidence type="ECO:0000256" key="5">
    <source>
        <dbReference type="ARBA" id="ARBA00023002"/>
    </source>
</evidence>
<reference evidence="12 13" key="1">
    <citation type="journal article" date="2023" name="Hortic Res">
        <title>Pangenome of water caltrop reveals structural variations and asymmetric subgenome divergence after allopolyploidization.</title>
        <authorList>
            <person name="Zhang X."/>
            <person name="Chen Y."/>
            <person name="Wang L."/>
            <person name="Yuan Y."/>
            <person name="Fang M."/>
            <person name="Shi L."/>
            <person name="Lu R."/>
            <person name="Comes H.P."/>
            <person name="Ma Y."/>
            <person name="Chen Y."/>
            <person name="Huang G."/>
            <person name="Zhou Y."/>
            <person name="Zheng Z."/>
            <person name="Qiu Y."/>
        </authorList>
    </citation>
    <scope>NUCLEOTIDE SEQUENCE [LARGE SCALE GENOMIC DNA]</scope>
    <source>
        <strain evidence="12">F231</strain>
    </source>
</reference>
<dbReference type="EC" id="1.14.11.15" evidence="9"/>
<comment type="pathway">
    <text evidence="2">Hormone biosynthesis.</text>
</comment>
<dbReference type="PROSITE" id="PS51471">
    <property type="entry name" value="FE2OG_OXY"/>
    <property type="match status" value="1"/>
</dbReference>
<evidence type="ECO:0000256" key="2">
    <source>
        <dbReference type="ARBA" id="ARBA00004972"/>
    </source>
</evidence>
<dbReference type="SUPFAM" id="SSF51197">
    <property type="entry name" value="Clavaminate synthase-like"/>
    <property type="match status" value="1"/>
</dbReference>
<keyword evidence="13" id="KW-1185">Reference proteome</keyword>
<dbReference type="GO" id="GO:0009686">
    <property type="term" value="P:gibberellin biosynthetic process"/>
    <property type="evidence" value="ECO:0007669"/>
    <property type="project" value="UniProtKB-ARBA"/>
</dbReference>
<dbReference type="InterPro" id="IPR027443">
    <property type="entry name" value="IPNS-like_sf"/>
</dbReference>
<feature type="domain" description="Fe2OG dioxygenase" evidence="11">
    <location>
        <begin position="212"/>
        <end position="314"/>
    </location>
</feature>
<evidence type="ECO:0000256" key="3">
    <source>
        <dbReference type="ARBA" id="ARBA00022723"/>
    </source>
</evidence>
<evidence type="ECO:0000313" key="12">
    <source>
        <dbReference type="EMBL" id="KAK4798540.1"/>
    </source>
</evidence>
<protein>
    <recommendedName>
        <fullName evidence="9">gibberellin 3beta-dioxygenase</fullName>
        <ecNumber evidence="9">1.14.11.15</ecNumber>
    </recommendedName>
</protein>
<dbReference type="PANTHER" id="PTHR47990">
    <property type="entry name" value="2-OXOGLUTARATE (2OG) AND FE(II)-DEPENDENT OXYGENASE SUPERFAMILY PROTEIN-RELATED"/>
    <property type="match status" value="1"/>
</dbReference>
<sequence length="360" mass="40204">MATLSGAYRKTPLHPRHIIPIDFQSLKHVPESHSWPSSDHGGLVMRSQLLENSDDGASLPVIDLGDPDALILVGRACEEWGMFQVTNHGISSSLLRDVESETRRFFSLPAKEKMKALRSPGDVSGYGVARITPFFEKFMWHEGFTILGSPVEHTRELWPHGYQRFCEVMEVYQKRMKELAERLLVVILKSVGIREECMGWSRFPAARHDGPTPCTALQLNSYPPCPDPARAVGLAAHTDSFLLTVLHQASSIHGLQVLKEGTGWVRVVPVDGALVVNVGDMLHIMSNGRFRNVRHRVVVNQTGHRMSIAYFYGPPIDYQISPVVQDGSSCPGRFRPVTVQEYIEMKAKNLEGAISRISET</sequence>
<evidence type="ECO:0000256" key="10">
    <source>
        <dbReference type="RuleBase" id="RU003682"/>
    </source>
</evidence>
<keyword evidence="4" id="KW-0223">Dioxygenase</keyword>
<comment type="pathway">
    <text evidence="7">Plant hormone biosynthesis; gibberellin biosynthesis.</text>
</comment>
<accession>A0AAN7M3K0</accession>
<dbReference type="GO" id="GO:0046872">
    <property type="term" value="F:metal ion binding"/>
    <property type="evidence" value="ECO:0007669"/>
    <property type="project" value="UniProtKB-KW"/>
</dbReference>
<evidence type="ECO:0000256" key="7">
    <source>
        <dbReference type="ARBA" id="ARBA00037909"/>
    </source>
</evidence>
<name>A0AAN7M3K0_TRANT</name>
<evidence type="ECO:0000313" key="13">
    <source>
        <dbReference type="Proteomes" id="UP001346149"/>
    </source>
</evidence>
<keyword evidence="6 10" id="KW-0408">Iron</keyword>
<dbReference type="GO" id="GO:0016707">
    <property type="term" value="F:gibberellin 3-beta-dioxygenase activity"/>
    <property type="evidence" value="ECO:0007669"/>
    <property type="project" value="UniProtKB-EC"/>
</dbReference>
<dbReference type="InterPro" id="IPR050231">
    <property type="entry name" value="Iron_ascorbate_oxido_reductase"/>
</dbReference>
<evidence type="ECO:0000256" key="1">
    <source>
        <dbReference type="ARBA" id="ARBA00001961"/>
    </source>
</evidence>
<keyword evidence="5 10" id="KW-0560">Oxidoreductase</keyword>
<dbReference type="InterPro" id="IPR005123">
    <property type="entry name" value="Oxoglu/Fe-dep_dioxygenase_dom"/>
</dbReference>
<evidence type="ECO:0000256" key="9">
    <source>
        <dbReference type="ARBA" id="ARBA00066695"/>
    </source>
</evidence>